<dbReference type="Proteomes" id="UP000186922">
    <property type="component" value="Unassembled WGS sequence"/>
</dbReference>
<evidence type="ECO:0000313" key="3">
    <source>
        <dbReference type="Proteomes" id="UP000186922"/>
    </source>
</evidence>
<dbReference type="Gene3D" id="1.20.5.1180">
    <property type="entry name" value="Geminin coiled-coil domain"/>
    <property type="match status" value="1"/>
</dbReference>
<evidence type="ECO:0008006" key="4">
    <source>
        <dbReference type="Google" id="ProtNLM"/>
    </source>
</evidence>
<feature type="region of interest" description="Disordered" evidence="1">
    <location>
        <begin position="16"/>
        <end position="78"/>
    </location>
</feature>
<name>A0A1D1VV61_RAMVA</name>
<accession>A0A1D1VV61</accession>
<gene>
    <name evidence="2" type="primary">RvY_15512</name>
    <name evidence="2" type="synonym">RvY_15512.1</name>
    <name evidence="2" type="ORF">RvY_15512-1</name>
</gene>
<protein>
    <recommendedName>
        <fullName evidence="4">Geminin</fullName>
    </recommendedName>
</protein>
<keyword evidence="3" id="KW-1185">Reference proteome</keyword>
<feature type="compositionally biased region" description="Polar residues" evidence="1">
    <location>
        <begin position="52"/>
        <end position="63"/>
    </location>
</feature>
<proteinExistence type="predicted"/>
<evidence type="ECO:0000256" key="1">
    <source>
        <dbReference type="SAM" id="MobiDB-lite"/>
    </source>
</evidence>
<dbReference type="AlphaFoldDB" id="A0A1D1VV61"/>
<sequence length="202" mass="22399">MFLMFSQIKNRALNIAEPTSEGSHLAGKPNKQEQLSKTTLSKKEKIVIGNVSGRSKSDSSLEPASTKKRRNIASGSKPFTIHEDVADDKLLSTSAQPSTSVEVNAGHIEEVSSALILPESKAVTESRSQSYWQVEAENLRKKLEIALEENRMVWEELDALKSVNRQMKEALDDAALIADVLREQMDKEDARVEVGTQTDMET</sequence>
<evidence type="ECO:0000313" key="2">
    <source>
        <dbReference type="EMBL" id="GAV05365.1"/>
    </source>
</evidence>
<organism evidence="2 3">
    <name type="scientific">Ramazzottius varieornatus</name>
    <name type="common">Water bear</name>
    <name type="synonym">Tardigrade</name>
    <dbReference type="NCBI Taxonomy" id="947166"/>
    <lineage>
        <taxon>Eukaryota</taxon>
        <taxon>Metazoa</taxon>
        <taxon>Ecdysozoa</taxon>
        <taxon>Tardigrada</taxon>
        <taxon>Eutardigrada</taxon>
        <taxon>Parachela</taxon>
        <taxon>Hypsibioidea</taxon>
        <taxon>Ramazzottiidae</taxon>
        <taxon>Ramazzottius</taxon>
    </lineage>
</organism>
<comment type="caution">
    <text evidence="2">The sequence shown here is derived from an EMBL/GenBank/DDBJ whole genome shotgun (WGS) entry which is preliminary data.</text>
</comment>
<dbReference type="SUPFAM" id="SSF111469">
    <property type="entry name" value="Geminin coiled-coil domain"/>
    <property type="match status" value="1"/>
</dbReference>
<dbReference type="EMBL" id="BDGG01000012">
    <property type="protein sequence ID" value="GAV05365.1"/>
    <property type="molecule type" value="Genomic_DNA"/>
</dbReference>
<reference evidence="2 3" key="1">
    <citation type="journal article" date="2016" name="Nat. Commun.">
        <title>Extremotolerant tardigrade genome and improved radiotolerance of human cultured cells by tardigrade-unique protein.</title>
        <authorList>
            <person name="Hashimoto T."/>
            <person name="Horikawa D.D."/>
            <person name="Saito Y."/>
            <person name="Kuwahara H."/>
            <person name="Kozuka-Hata H."/>
            <person name="Shin-I T."/>
            <person name="Minakuchi Y."/>
            <person name="Ohishi K."/>
            <person name="Motoyama A."/>
            <person name="Aizu T."/>
            <person name="Enomoto A."/>
            <person name="Kondo K."/>
            <person name="Tanaka S."/>
            <person name="Hara Y."/>
            <person name="Koshikawa S."/>
            <person name="Sagara H."/>
            <person name="Miura T."/>
            <person name="Yokobori S."/>
            <person name="Miyagawa K."/>
            <person name="Suzuki Y."/>
            <person name="Kubo T."/>
            <person name="Oyama M."/>
            <person name="Kohara Y."/>
            <person name="Fujiyama A."/>
            <person name="Arakawa K."/>
            <person name="Katayama T."/>
            <person name="Toyoda A."/>
            <person name="Kunieda T."/>
        </authorList>
    </citation>
    <scope>NUCLEOTIDE SEQUENCE [LARGE SCALE GENOMIC DNA]</scope>
    <source>
        <strain evidence="2 3">YOKOZUNA-1</strain>
    </source>
</reference>